<protein>
    <submittedName>
        <fullName evidence="1">Unnamed protein product</fullName>
    </submittedName>
</protein>
<accession>A0ACB5T6F5</accession>
<keyword evidence="2" id="KW-1185">Reference proteome</keyword>
<evidence type="ECO:0000313" key="1">
    <source>
        <dbReference type="EMBL" id="GME82171.1"/>
    </source>
</evidence>
<gene>
    <name evidence="1" type="ORF">Amon02_000536200</name>
</gene>
<name>A0ACB5T6F5_AMBMO</name>
<dbReference type="EMBL" id="BSXS01003920">
    <property type="protein sequence ID" value="GME82171.1"/>
    <property type="molecule type" value="Genomic_DNA"/>
</dbReference>
<dbReference type="Proteomes" id="UP001165064">
    <property type="component" value="Unassembled WGS sequence"/>
</dbReference>
<organism evidence="1 2">
    <name type="scientific">Ambrosiozyma monospora</name>
    <name type="common">Yeast</name>
    <name type="synonym">Endomycopsis monosporus</name>
    <dbReference type="NCBI Taxonomy" id="43982"/>
    <lineage>
        <taxon>Eukaryota</taxon>
        <taxon>Fungi</taxon>
        <taxon>Dikarya</taxon>
        <taxon>Ascomycota</taxon>
        <taxon>Saccharomycotina</taxon>
        <taxon>Pichiomycetes</taxon>
        <taxon>Pichiales</taxon>
        <taxon>Pichiaceae</taxon>
        <taxon>Ambrosiozyma</taxon>
    </lineage>
</organism>
<proteinExistence type="predicted"/>
<comment type="caution">
    <text evidence="1">The sequence shown here is derived from an EMBL/GenBank/DDBJ whole genome shotgun (WGS) entry which is preliminary data.</text>
</comment>
<reference evidence="1" key="1">
    <citation type="submission" date="2023-04" db="EMBL/GenBank/DDBJ databases">
        <title>Ambrosiozyma monospora NBRC 10751.</title>
        <authorList>
            <person name="Ichikawa N."/>
            <person name="Sato H."/>
            <person name="Tonouchi N."/>
        </authorList>
    </citation>
    <scope>NUCLEOTIDE SEQUENCE</scope>
    <source>
        <strain evidence="1">NBRC 10751</strain>
    </source>
</reference>
<evidence type="ECO:0000313" key="2">
    <source>
        <dbReference type="Proteomes" id="UP001165064"/>
    </source>
</evidence>
<sequence>MCLEFDYLTDQLQVANDYADQSLVSVSCDENTTTTVDNSRTISTSGEPQFNDANDNDNHNETNLTAKDILAENTTTMISTTIDDSLFDHATSTTNPHNNTTSITENNTSSNDHLQQQQQRIHKHQHANSTTTVLVDDLESPVIIQHPKRRLLKKESFLNVPYSSHEPVFETPETEIAPIRGFHIQTKKRSSSDPPPPPPVNMDNIDTSRLNRFSLQNRENSTNLLDIAEEDEEEPEMTVIEECHDKENEATLQKPVLGTGSTFAQKKNKKRLVLSNINTNFDHIHNTSTNSISINNKQKKNHRHKRRNSLPETPVFNYSNVCFQNQRCDDSFDTPVDKVDHDWYNSHHQHPHHNLHEQFLRNDSLASSLDNASILRHFVSHDTGLNLNKGMGLQNFNFRDALSHGKLAGRANVGNRQVSTSTVLDEYSPLTGAVATSLGKVPTHSLITEENEEVNEEQFGEELREVHSDSETVVLTEKFAHTTLGNFNEEDDADNEEDDYEDYGSEEVKPFTLDEPFMLKRSLSHNSIFSKYSTNEAYNEISIDNHNSMLNTNTPDTNDKLKLQPPSFTSSTDIKAQTMRWISPNQPTVSSSSVSIFDPPSSSAVGTTGQVVVTPDSIQFKPVPLNAGGTGVGINSKEILSSVVSNNPLLSHLKAQRTSVGSNHSGGSSISHSHSNSQSSAFSRISASGPSSSASCHHHTKNSASMSRAHLQAQAKLKGQTVHPHSTHRKNASWLSSSVFQNYGMGMTSVSGQQQQQQSDHNNSMESLDKIIMGVASGSTKTVNGGRRTNSTVSIATNSTTTDASLMDHPSNRFSASHRGSDLTKKQVG</sequence>